<organism evidence="2 3">
    <name type="scientific">Sistotremastrum niveocremeum HHB9708</name>
    <dbReference type="NCBI Taxonomy" id="1314777"/>
    <lineage>
        <taxon>Eukaryota</taxon>
        <taxon>Fungi</taxon>
        <taxon>Dikarya</taxon>
        <taxon>Basidiomycota</taxon>
        <taxon>Agaricomycotina</taxon>
        <taxon>Agaricomycetes</taxon>
        <taxon>Sistotremastrales</taxon>
        <taxon>Sistotremastraceae</taxon>
        <taxon>Sertulicium</taxon>
        <taxon>Sertulicium niveocremeum</taxon>
    </lineage>
</organism>
<sequence length="183" mass="20740">KKTRKELELWSSLQHQNILPFKAICFFPGNDPRDSLFSMVSPWMSNGTIKEYIREHRSKNPVSMIIGITEGLVYLHARGIVHGDLKAANIFITNEGYPVLADFGLSRLDEIDRVFTDSRSTSSTNPRGTIRYMAPEFFFSSPHRASFASDIWALGCIMLDILYGTLPYAHRSSDPTIIHSLIM</sequence>
<feature type="non-terminal residue" evidence="2">
    <location>
        <position position="1"/>
    </location>
</feature>
<feature type="non-terminal residue" evidence="2">
    <location>
        <position position="183"/>
    </location>
</feature>
<dbReference type="PROSITE" id="PS50011">
    <property type="entry name" value="PROTEIN_KINASE_DOM"/>
    <property type="match status" value="1"/>
</dbReference>
<name>A0A164NNA0_9AGAM</name>
<evidence type="ECO:0000313" key="2">
    <source>
        <dbReference type="EMBL" id="KZS87869.1"/>
    </source>
</evidence>
<dbReference type="InterPro" id="IPR008271">
    <property type="entry name" value="Ser/Thr_kinase_AS"/>
</dbReference>
<dbReference type="PROSITE" id="PS00108">
    <property type="entry name" value="PROTEIN_KINASE_ST"/>
    <property type="match status" value="1"/>
</dbReference>
<feature type="domain" description="Protein kinase" evidence="1">
    <location>
        <begin position="1"/>
        <end position="183"/>
    </location>
</feature>
<evidence type="ECO:0000259" key="1">
    <source>
        <dbReference type="PROSITE" id="PS50011"/>
    </source>
</evidence>
<keyword evidence="2" id="KW-0418">Kinase</keyword>
<dbReference type="GO" id="GO:0004674">
    <property type="term" value="F:protein serine/threonine kinase activity"/>
    <property type="evidence" value="ECO:0007669"/>
    <property type="project" value="TreeGrafter"/>
</dbReference>
<gene>
    <name evidence="2" type="ORF">SISNIDRAFT_393483</name>
</gene>
<dbReference type="PANTHER" id="PTHR24361">
    <property type="entry name" value="MITOGEN-ACTIVATED KINASE KINASE KINASE"/>
    <property type="match status" value="1"/>
</dbReference>
<dbReference type="Proteomes" id="UP000076722">
    <property type="component" value="Unassembled WGS sequence"/>
</dbReference>
<dbReference type="OrthoDB" id="4062651at2759"/>
<dbReference type="STRING" id="1314777.A0A164NNA0"/>
<protein>
    <submittedName>
        <fullName evidence="2">Kinase-like protein</fullName>
    </submittedName>
</protein>
<proteinExistence type="predicted"/>
<dbReference type="SMART" id="SM00220">
    <property type="entry name" value="S_TKc"/>
    <property type="match status" value="1"/>
</dbReference>
<keyword evidence="3" id="KW-1185">Reference proteome</keyword>
<accession>A0A164NNA0</accession>
<evidence type="ECO:0000313" key="3">
    <source>
        <dbReference type="Proteomes" id="UP000076722"/>
    </source>
</evidence>
<dbReference type="EMBL" id="KV419443">
    <property type="protein sequence ID" value="KZS87869.1"/>
    <property type="molecule type" value="Genomic_DNA"/>
</dbReference>
<dbReference type="GO" id="GO:0005737">
    <property type="term" value="C:cytoplasm"/>
    <property type="evidence" value="ECO:0007669"/>
    <property type="project" value="TreeGrafter"/>
</dbReference>
<dbReference type="InterPro" id="IPR000719">
    <property type="entry name" value="Prot_kinase_dom"/>
</dbReference>
<dbReference type="GO" id="GO:0005524">
    <property type="term" value="F:ATP binding"/>
    <property type="evidence" value="ECO:0007669"/>
    <property type="project" value="InterPro"/>
</dbReference>
<dbReference type="PANTHER" id="PTHR24361:SF613">
    <property type="entry name" value="NUCLEAR RECEPTOR-BINDING PROTEIN-RELATED"/>
    <property type="match status" value="1"/>
</dbReference>
<reference evidence="2 3" key="1">
    <citation type="journal article" date="2016" name="Mol. Biol. Evol.">
        <title>Comparative Genomics of Early-Diverging Mushroom-Forming Fungi Provides Insights into the Origins of Lignocellulose Decay Capabilities.</title>
        <authorList>
            <person name="Nagy L.G."/>
            <person name="Riley R."/>
            <person name="Tritt A."/>
            <person name="Adam C."/>
            <person name="Daum C."/>
            <person name="Floudas D."/>
            <person name="Sun H."/>
            <person name="Yadav J.S."/>
            <person name="Pangilinan J."/>
            <person name="Larsson K.H."/>
            <person name="Matsuura K."/>
            <person name="Barry K."/>
            <person name="Labutti K."/>
            <person name="Kuo R."/>
            <person name="Ohm R.A."/>
            <person name="Bhattacharya S.S."/>
            <person name="Shirouzu T."/>
            <person name="Yoshinaga Y."/>
            <person name="Martin F.M."/>
            <person name="Grigoriev I.V."/>
            <person name="Hibbett D.S."/>
        </authorList>
    </citation>
    <scope>NUCLEOTIDE SEQUENCE [LARGE SCALE GENOMIC DNA]</scope>
    <source>
        <strain evidence="2 3">HHB9708</strain>
    </source>
</reference>
<dbReference type="AlphaFoldDB" id="A0A164NNA0"/>
<dbReference type="InterPro" id="IPR053235">
    <property type="entry name" value="Ser_Thr_kinase"/>
</dbReference>
<keyword evidence="2" id="KW-0808">Transferase</keyword>
<dbReference type="SUPFAM" id="SSF56112">
    <property type="entry name" value="Protein kinase-like (PK-like)"/>
    <property type="match status" value="1"/>
</dbReference>
<dbReference type="InterPro" id="IPR011009">
    <property type="entry name" value="Kinase-like_dom_sf"/>
</dbReference>
<dbReference type="Gene3D" id="1.10.510.10">
    <property type="entry name" value="Transferase(Phosphotransferase) domain 1"/>
    <property type="match status" value="1"/>
</dbReference>
<dbReference type="Pfam" id="PF00069">
    <property type="entry name" value="Pkinase"/>
    <property type="match status" value="1"/>
</dbReference>